<name>X0XH96_9ZZZZ</name>
<dbReference type="PANTHER" id="PTHR39573:SF1">
    <property type="entry name" value="STRESS RESPONSE KINASE A"/>
    <property type="match status" value="1"/>
</dbReference>
<dbReference type="SUPFAM" id="SSF56112">
    <property type="entry name" value="Protein kinase-like (PK-like)"/>
    <property type="match status" value="1"/>
</dbReference>
<accession>X0XH96</accession>
<organism evidence="12">
    <name type="scientific">marine sediment metagenome</name>
    <dbReference type="NCBI Taxonomy" id="412755"/>
    <lineage>
        <taxon>unclassified sequences</taxon>
        <taxon>metagenomes</taxon>
        <taxon>ecological metagenomes</taxon>
    </lineage>
</organism>
<keyword evidence="8" id="KW-0067">ATP-binding</keyword>
<evidence type="ECO:0000256" key="2">
    <source>
        <dbReference type="ARBA" id="ARBA00022527"/>
    </source>
</evidence>
<evidence type="ECO:0000256" key="3">
    <source>
        <dbReference type="ARBA" id="ARBA00022553"/>
    </source>
</evidence>
<evidence type="ECO:0000256" key="6">
    <source>
        <dbReference type="ARBA" id="ARBA00022741"/>
    </source>
</evidence>
<evidence type="ECO:0000256" key="5">
    <source>
        <dbReference type="ARBA" id="ARBA00022723"/>
    </source>
</evidence>
<dbReference type="InterPro" id="IPR002575">
    <property type="entry name" value="Aminoglycoside_PTrfase"/>
</dbReference>
<protein>
    <recommendedName>
        <fullName evidence="11">Aminoglycoside phosphotransferase domain-containing protein</fullName>
    </recommendedName>
</protein>
<sequence length="130" mass="14556">RPEFALARIHNVGAAGEAPHRPRLEPRSSALDPLAFLEERGFLPRECRRRYRAAVEEVAALYAGWSEGVPVHRIHGDCHVGNLLRGSDGWYFLDFDDFVVGPAVHDVWMLLPGRDAEGARQRALLIEAYG</sequence>
<keyword evidence="9" id="KW-0460">Magnesium</keyword>
<dbReference type="AlphaFoldDB" id="X0XH96"/>
<keyword evidence="10" id="KW-0346">Stress response</keyword>
<feature type="non-terminal residue" evidence="12">
    <location>
        <position position="130"/>
    </location>
</feature>
<keyword evidence="3" id="KW-0597">Phosphoprotein</keyword>
<evidence type="ECO:0000256" key="9">
    <source>
        <dbReference type="ARBA" id="ARBA00022842"/>
    </source>
</evidence>
<dbReference type="Gene3D" id="1.10.510.10">
    <property type="entry name" value="Transferase(Phosphotransferase) domain 1"/>
    <property type="match status" value="1"/>
</dbReference>
<dbReference type="InterPro" id="IPR011009">
    <property type="entry name" value="Kinase-like_dom_sf"/>
</dbReference>
<feature type="non-terminal residue" evidence="12">
    <location>
        <position position="1"/>
    </location>
</feature>
<keyword evidence="4" id="KW-0808">Transferase</keyword>
<keyword evidence="5" id="KW-0479">Metal-binding</keyword>
<dbReference type="GO" id="GO:0046872">
    <property type="term" value="F:metal ion binding"/>
    <property type="evidence" value="ECO:0007669"/>
    <property type="project" value="UniProtKB-KW"/>
</dbReference>
<feature type="domain" description="Aminoglycoside phosphotransferase" evidence="11">
    <location>
        <begin position="5"/>
        <end position="130"/>
    </location>
</feature>
<evidence type="ECO:0000256" key="7">
    <source>
        <dbReference type="ARBA" id="ARBA00022777"/>
    </source>
</evidence>
<evidence type="ECO:0000256" key="4">
    <source>
        <dbReference type="ARBA" id="ARBA00022679"/>
    </source>
</evidence>
<gene>
    <name evidence="12" type="ORF">S01H1_84489</name>
</gene>
<evidence type="ECO:0000256" key="10">
    <source>
        <dbReference type="ARBA" id="ARBA00023016"/>
    </source>
</evidence>
<keyword evidence="1" id="KW-0963">Cytoplasm</keyword>
<keyword evidence="7" id="KW-0418">Kinase</keyword>
<evidence type="ECO:0000259" key="11">
    <source>
        <dbReference type="Pfam" id="PF01636"/>
    </source>
</evidence>
<keyword evidence="2" id="KW-0723">Serine/threonine-protein kinase</keyword>
<dbReference type="PANTHER" id="PTHR39573">
    <property type="entry name" value="STRESS RESPONSE KINASE A"/>
    <property type="match status" value="1"/>
</dbReference>
<dbReference type="GO" id="GO:0004674">
    <property type="term" value="F:protein serine/threonine kinase activity"/>
    <property type="evidence" value="ECO:0007669"/>
    <property type="project" value="UniProtKB-KW"/>
</dbReference>
<comment type="caution">
    <text evidence="12">The sequence shown here is derived from an EMBL/GenBank/DDBJ whole genome shotgun (WGS) entry which is preliminary data.</text>
</comment>
<dbReference type="EMBL" id="BARS01057696">
    <property type="protein sequence ID" value="GAG42549.1"/>
    <property type="molecule type" value="Genomic_DNA"/>
</dbReference>
<reference evidence="12" key="1">
    <citation type="journal article" date="2014" name="Front. Microbiol.">
        <title>High frequency of phylogenetically diverse reductive dehalogenase-homologous genes in deep subseafloor sedimentary metagenomes.</title>
        <authorList>
            <person name="Kawai M."/>
            <person name="Futagami T."/>
            <person name="Toyoda A."/>
            <person name="Takaki Y."/>
            <person name="Nishi S."/>
            <person name="Hori S."/>
            <person name="Arai W."/>
            <person name="Tsubouchi T."/>
            <person name="Morono Y."/>
            <person name="Uchiyama I."/>
            <person name="Ito T."/>
            <person name="Fujiyama A."/>
            <person name="Inagaki F."/>
            <person name="Takami H."/>
        </authorList>
    </citation>
    <scope>NUCLEOTIDE SEQUENCE</scope>
    <source>
        <strain evidence="12">Expedition CK06-06</strain>
    </source>
</reference>
<dbReference type="GO" id="GO:0005737">
    <property type="term" value="C:cytoplasm"/>
    <property type="evidence" value="ECO:0007669"/>
    <property type="project" value="TreeGrafter"/>
</dbReference>
<proteinExistence type="predicted"/>
<dbReference type="GO" id="GO:0005524">
    <property type="term" value="F:ATP binding"/>
    <property type="evidence" value="ECO:0007669"/>
    <property type="project" value="UniProtKB-KW"/>
</dbReference>
<dbReference type="InterPro" id="IPR032882">
    <property type="entry name" value="SrkA/RdoA"/>
</dbReference>
<evidence type="ECO:0000313" key="12">
    <source>
        <dbReference type="EMBL" id="GAG42549.1"/>
    </source>
</evidence>
<evidence type="ECO:0000256" key="1">
    <source>
        <dbReference type="ARBA" id="ARBA00022490"/>
    </source>
</evidence>
<keyword evidence="6" id="KW-0547">Nucleotide-binding</keyword>
<dbReference type="Pfam" id="PF01636">
    <property type="entry name" value="APH"/>
    <property type="match status" value="1"/>
</dbReference>
<evidence type="ECO:0000256" key="8">
    <source>
        <dbReference type="ARBA" id="ARBA00022840"/>
    </source>
</evidence>